<dbReference type="Proteomes" id="UP000319342">
    <property type="component" value="Chromosome"/>
</dbReference>
<reference evidence="1 2" key="1">
    <citation type="submission" date="2019-02" db="EMBL/GenBank/DDBJ databases">
        <title>Deep-cultivation of Planctomycetes and their phenomic and genomic characterization uncovers novel biology.</title>
        <authorList>
            <person name="Wiegand S."/>
            <person name="Jogler M."/>
            <person name="Boedeker C."/>
            <person name="Pinto D."/>
            <person name="Vollmers J."/>
            <person name="Rivas-Marin E."/>
            <person name="Kohn T."/>
            <person name="Peeters S.H."/>
            <person name="Heuer A."/>
            <person name="Rast P."/>
            <person name="Oberbeckmann S."/>
            <person name="Bunk B."/>
            <person name="Jeske O."/>
            <person name="Meyerdierks A."/>
            <person name="Storesund J.E."/>
            <person name="Kallscheuer N."/>
            <person name="Luecker S."/>
            <person name="Lage O.M."/>
            <person name="Pohl T."/>
            <person name="Merkel B.J."/>
            <person name="Hornburger P."/>
            <person name="Mueller R.-W."/>
            <person name="Bruemmer F."/>
            <person name="Labrenz M."/>
            <person name="Spormann A.M."/>
            <person name="Op den Camp H."/>
            <person name="Overmann J."/>
            <person name="Amann R."/>
            <person name="Jetten M.S.M."/>
            <person name="Mascher T."/>
            <person name="Medema M.H."/>
            <person name="Devos D.P."/>
            <person name="Kaster A.-K."/>
            <person name="Ovreas L."/>
            <person name="Rohde M."/>
            <person name="Galperin M.Y."/>
            <person name="Jogler C."/>
        </authorList>
    </citation>
    <scope>NUCLEOTIDE SEQUENCE [LARGE SCALE GENOMIC DNA]</scope>
    <source>
        <strain evidence="1 2">Pla163</strain>
    </source>
</reference>
<sequence>MASEMGMTDEVLAAGFAHFKVEHGAPWGDYGAVLMNGCMISGPDGVERYGRVGPFVPPVSTCWGVGPLVTDKVADRLRASGLRGLELRRVEPRPAVRFDWRHLVDRAPELDDPIPDEIYERLIESDPNSLVSHGQHDSSLVDEMGPLWQIHGTEVPMVHGADGDDAWDRAHVGELDAFHDGDGWRAFSLRALEVLVQEAGAPCRFQLRRVVDVSG</sequence>
<name>A0A518CWF4_9BACT</name>
<evidence type="ECO:0000313" key="2">
    <source>
        <dbReference type="Proteomes" id="UP000319342"/>
    </source>
</evidence>
<dbReference type="AlphaFoldDB" id="A0A518CWF4"/>
<proteinExistence type="predicted"/>
<dbReference type="EMBL" id="CP036290">
    <property type="protein sequence ID" value="QDU83540.1"/>
    <property type="molecule type" value="Genomic_DNA"/>
</dbReference>
<keyword evidence="2" id="KW-1185">Reference proteome</keyword>
<evidence type="ECO:0000313" key="1">
    <source>
        <dbReference type="EMBL" id="QDU83540.1"/>
    </source>
</evidence>
<gene>
    <name evidence="1" type="ORF">Pla163_06390</name>
</gene>
<accession>A0A518CWF4</accession>
<organism evidence="1 2">
    <name type="scientific">Rohdeia mirabilis</name>
    <dbReference type="NCBI Taxonomy" id="2528008"/>
    <lineage>
        <taxon>Bacteria</taxon>
        <taxon>Pseudomonadati</taxon>
        <taxon>Planctomycetota</taxon>
        <taxon>Planctomycetia</taxon>
        <taxon>Planctomycetia incertae sedis</taxon>
        <taxon>Rohdeia</taxon>
    </lineage>
</organism>
<protein>
    <submittedName>
        <fullName evidence="1">Uncharacterized protein</fullName>
    </submittedName>
</protein>